<dbReference type="Gene3D" id="3.40.228.10">
    <property type="entry name" value="Dimethylsulfoxide Reductase, domain 2"/>
    <property type="match status" value="1"/>
</dbReference>
<keyword evidence="3 12" id="KW-0004">4Fe-4S</keyword>
<dbReference type="InterPro" id="IPR000283">
    <property type="entry name" value="NADH_UbQ_OxRdtase_75kDa_su_CS"/>
</dbReference>
<protein>
    <recommendedName>
        <fullName evidence="12">NADH-quinone oxidoreductase</fullName>
        <ecNumber evidence="12">7.1.1.-</ecNumber>
    </recommendedName>
</protein>
<feature type="domain" description="2Fe-2S ferredoxin-type" evidence="14">
    <location>
        <begin position="27"/>
        <end position="114"/>
    </location>
</feature>
<organism evidence="17 18">
    <name type="scientific">Terrabacter aerolatus</name>
    <dbReference type="NCBI Taxonomy" id="422442"/>
    <lineage>
        <taxon>Bacteria</taxon>
        <taxon>Bacillati</taxon>
        <taxon>Actinomycetota</taxon>
        <taxon>Actinomycetes</taxon>
        <taxon>Micrococcales</taxon>
        <taxon>Intrasporangiaceae</taxon>
        <taxon>Terrabacter</taxon>
    </lineage>
</organism>
<dbReference type="SUPFAM" id="SSF54862">
    <property type="entry name" value="4Fe-4S ferredoxins"/>
    <property type="match status" value="1"/>
</dbReference>
<evidence type="ECO:0000256" key="7">
    <source>
        <dbReference type="ARBA" id="ARBA00022967"/>
    </source>
</evidence>
<dbReference type="Gene3D" id="2.40.40.20">
    <property type="match status" value="1"/>
</dbReference>
<dbReference type="GO" id="GO:0003954">
    <property type="term" value="F:NADH dehydrogenase activity"/>
    <property type="evidence" value="ECO:0007669"/>
    <property type="project" value="TreeGrafter"/>
</dbReference>
<dbReference type="SUPFAM" id="SSF54292">
    <property type="entry name" value="2Fe-2S ferredoxin-like"/>
    <property type="match status" value="1"/>
</dbReference>
<dbReference type="GO" id="GO:0008137">
    <property type="term" value="F:NADH dehydrogenase (ubiquinone) activity"/>
    <property type="evidence" value="ECO:0007669"/>
    <property type="project" value="UniProtKB-UniRule"/>
</dbReference>
<dbReference type="GO" id="GO:0051539">
    <property type="term" value="F:4 iron, 4 sulfur cluster binding"/>
    <property type="evidence" value="ECO:0007669"/>
    <property type="project" value="UniProtKB-KW"/>
</dbReference>
<name>A0A512D441_9MICO</name>
<dbReference type="GO" id="GO:0046872">
    <property type="term" value="F:metal ion binding"/>
    <property type="evidence" value="ECO:0007669"/>
    <property type="project" value="UniProtKB-UniRule"/>
</dbReference>
<keyword evidence="10 12" id="KW-0520">NAD</keyword>
<dbReference type="PROSITE" id="PS51839">
    <property type="entry name" value="4FE4S_HC3"/>
    <property type="match status" value="1"/>
</dbReference>
<dbReference type="SMART" id="SM00926">
    <property type="entry name" value="Molybdop_Fe4S4"/>
    <property type="match status" value="1"/>
</dbReference>
<keyword evidence="18" id="KW-1185">Reference proteome</keyword>
<keyword evidence="9 12" id="KW-0411">Iron-sulfur</keyword>
<evidence type="ECO:0000256" key="6">
    <source>
        <dbReference type="ARBA" id="ARBA00022723"/>
    </source>
</evidence>
<dbReference type="Pfam" id="PF01568">
    <property type="entry name" value="Molydop_binding"/>
    <property type="match status" value="1"/>
</dbReference>
<keyword evidence="8 12" id="KW-0408">Iron</keyword>
<keyword evidence="4 12" id="KW-0001">2Fe-2S</keyword>
<dbReference type="PROSITE" id="PS51085">
    <property type="entry name" value="2FE2S_FER_2"/>
    <property type="match status" value="1"/>
</dbReference>
<dbReference type="Gene3D" id="3.10.20.740">
    <property type="match status" value="1"/>
</dbReference>
<dbReference type="NCBIfam" id="TIGR01973">
    <property type="entry name" value="NuoG"/>
    <property type="match status" value="1"/>
</dbReference>
<dbReference type="InterPro" id="IPR050123">
    <property type="entry name" value="Prok_molybdopt-oxidoreductase"/>
</dbReference>
<comment type="similarity">
    <text evidence="2 12">Belongs to the complex I 75 kDa subunit family.</text>
</comment>
<dbReference type="InterPro" id="IPR006656">
    <property type="entry name" value="Mopterin_OxRdtase"/>
</dbReference>
<accession>A0A512D441</accession>
<dbReference type="InterPro" id="IPR009010">
    <property type="entry name" value="Asp_de-COase-like_dom_sf"/>
</dbReference>
<evidence type="ECO:0000256" key="11">
    <source>
        <dbReference type="ARBA" id="ARBA00047712"/>
    </source>
</evidence>
<evidence type="ECO:0000256" key="3">
    <source>
        <dbReference type="ARBA" id="ARBA00022485"/>
    </source>
</evidence>
<dbReference type="FunFam" id="3.10.20.740:FF:000001">
    <property type="entry name" value="NADH-quinone oxidoreductase subunit G"/>
    <property type="match status" value="1"/>
</dbReference>
<dbReference type="GO" id="GO:0016020">
    <property type="term" value="C:membrane"/>
    <property type="evidence" value="ECO:0007669"/>
    <property type="project" value="InterPro"/>
</dbReference>
<comment type="catalytic activity">
    <reaction evidence="11 12">
        <text>a quinone + NADH + 5 H(+)(in) = a quinol + NAD(+) + 4 H(+)(out)</text>
        <dbReference type="Rhea" id="RHEA:57888"/>
        <dbReference type="ChEBI" id="CHEBI:15378"/>
        <dbReference type="ChEBI" id="CHEBI:24646"/>
        <dbReference type="ChEBI" id="CHEBI:57540"/>
        <dbReference type="ChEBI" id="CHEBI:57945"/>
        <dbReference type="ChEBI" id="CHEBI:132124"/>
    </reaction>
</comment>
<evidence type="ECO:0000313" key="18">
    <source>
        <dbReference type="Proteomes" id="UP000321534"/>
    </source>
</evidence>
<evidence type="ECO:0000256" key="5">
    <source>
        <dbReference type="ARBA" id="ARBA00022719"/>
    </source>
</evidence>
<dbReference type="FunFam" id="3.30.70.20:FF:000016">
    <property type="entry name" value="NADH-quinone oxidoreductase"/>
    <property type="match status" value="1"/>
</dbReference>
<dbReference type="Pfam" id="PF04879">
    <property type="entry name" value="Molybdop_Fe4S4"/>
    <property type="match status" value="1"/>
</dbReference>
<dbReference type="InterPro" id="IPR054351">
    <property type="entry name" value="NADH_UbQ_OxRdtase_ferredoxin"/>
</dbReference>
<evidence type="ECO:0000259" key="14">
    <source>
        <dbReference type="PROSITE" id="PS51085"/>
    </source>
</evidence>
<evidence type="ECO:0000259" key="16">
    <source>
        <dbReference type="PROSITE" id="PS51839"/>
    </source>
</evidence>
<dbReference type="PROSITE" id="PS51669">
    <property type="entry name" value="4FE4S_MOW_BIS_MGD"/>
    <property type="match status" value="1"/>
</dbReference>
<dbReference type="Proteomes" id="UP000321534">
    <property type="component" value="Unassembled WGS sequence"/>
</dbReference>
<comment type="function">
    <text evidence="12">NDH-1 shuttles electrons from NADH, via FMN and iron-sulfur (Fe-S) centers, to quinones in the respiratory chain. Couples the redox reaction to proton translocation (for every two electrons transferred, four hydrogen ions are translocated across the cytoplasmic membrane), and thus conserves the redox energy in a proton gradient.</text>
</comment>
<feature type="domain" description="4Fe-4S Mo/W bis-MGD-type" evidence="15">
    <location>
        <begin position="254"/>
        <end position="310"/>
    </location>
</feature>
<evidence type="ECO:0000256" key="2">
    <source>
        <dbReference type="ARBA" id="ARBA00005404"/>
    </source>
</evidence>
<dbReference type="NCBIfam" id="NF005895">
    <property type="entry name" value="PRK07860.1"/>
    <property type="match status" value="1"/>
</dbReference>
<dbReference type="GO" id="GO:0043546">
    <property type="term" value="F:molybdopterin cofactor binding"/>
    <property type="evidence" value="ECO:0007669"/>
    <property type="project" value="InterPro"/>
</dbReference>
<dbReference type="Pfam" id="PF22117">
    <property type="entry name" value="Fer4_Nqo3"/>
    <property type="match status" value="1"/>
</dbReference>
<dbReference type="GO" id="GO:0048038">
    <property type="term" value="F:quinone binding"/>
    <property type="evidence" value="ECO:0007669"/>
    <property type="project" value="UniProtKB-UniRule"/>
</dbReference>
<dbReference type="Pfam" id="PF10588">
    <property type="entry name" value="NADH-G_4Fe-4S_3"/>
    <property type="match status" value="1"/>
</dbReference>
<dbReference type="PROSITE" id="PS00642">
    <property type="entry name" value="COMPLEX1_75K_2"/>
    <property type="match status" value="1"/>
</dbReference>
<evidence type="ECO:0000259" key="15">
    <source>
        <dbReference type="PROSITE" id="PS51669"/>
    </source>
</evidence>
<evidence type="ECO:0000256" key="4">
    <source>
        <dbReference type="ARBA" id="ARBA00022714"/>
    </source>
</evidence>
<dbReference type="InterPro" id="IPR006657">
    <property type="entry name" value="MoPterin_dinucl-bd_dom"/>
</dbReference>
<evidence type="ECO:0000256" key="10">
    <source>
        <dbReference type="ARBA" id="ARBA00023027"/>
    </source>
</evidence>
<dbReference type="EMBL" id="BJYX01000017">
    <property type="protein sequence ID" value="GEO31229.1"/>
    <property type="molecule type" value="Genomic_DNA"/>
</dbReference>
<proteinExistence type="inferred from homology"/>
<dbReference type="AlphaFoldDB" id="A0A512D441"/>
<dbReference type="PANTHER" id="PTHR43105:SF12">
    <property type="entry name" value="NADH-QUINONE OXIDOREDUCTASE SUBUNIT G"/>
    <property type="match status" value="1"/>
</dbReference>
<dbReference type="EC" id="7.1.1.-" evidence="12"/>
<feature type="domain" description="4Fe-4S His(Cys)3-ligated-type" evidence="16">
    <location>
        <begin position="116"/>
        <end position="155"/>
    </location>
</feature>
<evidence type="ECO:0000256" key="9">
    <source>
        <dbReference type="ARBA" id="ARBA00023014"/>
    </source>
</evidence>
<comment type="cofactor">
    <cofactor evidence="12">
        <name>[2Fe-2S] cluster</name>
        <dbReference type="ChEBI" id="CHEBI:190135"/>
    </cofactor>
    <text evidence="12">Binds 1 [2Fe-2S] cluster per subunit.</text>
</comment>
<dbReference type="InterPro" id="IPR019574">
    <property type="entry name" value="NADH_UbQ_OxRdtase_Gsu_4Fe4S-bd"/>
</dbReference>
<dbReference type="InterPro" id="IPR010228">
    <property type="entry name" value="NADH_UbQ_OxRdtase_Gsu"/>
</dbReference>
<dbReference type="GO" id="GO:0051537">
    <property type="term" value="F:2 iron, 2 sulfur cluster binding"/>
    <property type="evidence" value="ECO:0007669"/>
    <property type="project" value="UniProtKB-UniRule"/>
</dbReference>
<reference evidence="17 18" key="1">
    <citation type="submission" date="2019-07" db="EMBL/GenBank/DDBJ databases">
        <title>Whole genome shotgun sequence of Terrabacter aerolatus NBRC 106305.</title>
        <authorList>
            <person name="Hosoyama A."/>
            <person name="Uohara A."/>
            <person name="Ohji S."/>
            <person name="Ichikawa N."/>
        </authorList>
    </citation>
    <scope>NUCLEOTIDE SEQUENCE [LARGE SCALE GENOMIC DNA]</scope>
    <source>
        <strain evidence="17 18">NBRC 106305</strain>
    </source>
</reference>
<dbReference type="OrthoDB" id="9810782at2"/>
<feature type="region of interest" description="Disordered" evidence="13">
    <location>
        <begin position="1"/>
        <end position="28"/>
    </location>
</feature>
<dbReference type="RefSeq" id="WP_147067637.1">
    <property type="nucleotide sequence ID" value="NZ_BAAARO010000007.1"/>
</dbReference>
<evidence type="ECO:0000256" key="13">
    <source>
        <dbReference type="SAM" id="MobiDB-lite"/>
    </source>
</evidence>
<dbReference type="Pfam" id="PF00384">
    <property type="entry name" value="Molybdopterin"/>
    <property type="match status" value="1"/>
</dbReference>
<comment type="caution">
    <text evidence="17">The sequence shown here is derived from an EMBL/GenBank/DDBJ whole genome shotgun (WGS) entry which is preliminary data.</text>
</comment>
<gene>
    <name evidence="17" type="primary">nuoG</name>
    <name evidence="17" type="ORF">TAE01_30390</name>
</gene>
<dbReference type="Gene3D" id="3.30.70.20">
    <property type="match status" value="1"/>
</dbReference>
<keyword evidence="6 12" id="KW-0479">Metal-binding</keyword>
<dbReference type="CDD" id="cd00207">
    <property type="entry name" value="fer2"/>
    <property type="match status" value="1"/>
</dbReference>
<evidence type="ECO:0000256" key="8">
    <source>
        <dbReference type="ARBA" id="ARBA00023004"/>
    </source>
</evidence>
<evidence type="ECO:0000313" key="17">
    <source>
        <dbReference type="EMBL" id="GEO31229.1"/>
    </source>
</evidence>
<sequence length="822" mass="85853">MTVTTSPSAGGNAVDKGGNAQVPPNPDHVGLTIDGVPVSVPKGTLVIRAAETVGIEIPRFCDHPLLDPVGACRQCLVDVAMPDREGNVRPMPKPQASCTMTVSEGMVVNTQHTSKVADKAQQGVMELLLINHPLDCPVCDKGGECPLQNQAMSAGRPVSRFEDVKRTYPKPVNISSQVLLDRERCVLCARCTRFSDQVAGDPFIALVERGALQQIGIYEEKPFESYFSGNTVQICPVGALTGAAYRFRSRPFDLVSTPSVCEHCASGCAIRTDHRRGVVLRRMAAEDQAVNEEWNCDKGRWAFTYATLPDRVELPMVRDESGELKVVGWPEALAAAAAGLSRASASGVLVGGRVSAEDAYAYGKFARVVLGTNDVDFRSRPHSAEEVAFLAEHVVATGSEAGSVTYADLETAPAVLLVGFEPEDESPIVFLRLRKAFRKHKTQVYAVSSHATRGLTKLGGTLLPTVPGHEAAALAELGAPARDALAAGGVILVGERLATSPGALRAAADLAAATGARLAWVPRRAGERGALEAGALGALLPGGRPVADAAARAEVARAWDVDQVPATPARDTAGIVAAAAAGEIEALVVAGVDPSDLGDPAAAAALEKAFVVSLELRESPVTAVADVVLPVAPQAEKTGTYVNWEGRVRAFEEALESNAVSDHRALDMLASEMGFFLETRTQREIHAQFEALGPWGGTRATVAPAGQRDASVPDGSGDFVLSSWATLLDAGRMQDGEPFLAGTAPRAVARLSASSAASLGLDEGDHVMVTGPTGSVTLPAVVADDMVDGVVWLPTNAKDCSIRSGLGTEAGGRVHVTKGGAA</sequence>
<dbReference type="InterPro" id="IPR006963">
    <property type="entry name" value="Mopterin_OxRdtase_4Fe-4S_dom"/>
</dbReference>
<evidence type="ECO:0000256" key="12">
    <source>
        <dbReference type="RuleBase" id="RU003525"/>
    </source>
</evidence>
<dbReference type="SUPFAM" id="SSF53706">
    <property type="entry name" value="Formate dehydrogenase/DMSO reductase, domains 1-3"/>
    <property type="match status" value="1"/>
</dbReference>
<dbReference type="InterPro" id="IPR001041">
    <property type="entry name" value="2Fe-2S_ferredoxin-type"/>
</dbReference>
<keyword evidence="7 12" id="KW-1278">Translocase</keyword>
<dbReference type="Pfam" id="PF13510">
    <property type="entry name" value="Fer2_4"/>
    <property type="match status" value="1"/>
</dbReference>
<dbReference type="InterPro" id="IPR036010">
    <property type="entry name" value="2Fe-2S_ferredoxin-like_sf"/>
</dbReference>
<dbReference type="SUPFAM" id="SSF50692">
    <property type="entry name" value="ADC-like"/>
    <property type="match status" value="1"/>
</dbReference>
<dbReference type="PROSITE" id="PS00643">
    <property type="entry name" value="COMPLEX1_75K_3"/>
    <property type="match status" value="1"/>
</dbReference>
<comment type="cofactor">
    <cofactor evidence="1 12">
        <name>[4Fe-4S] cluster</name>
        <dbReference type="ChEBI" id="CHEBI:49883"/>
    </cofactor>
</comment>
<keyword evidence="5 12" id="KW-0874">Quinone</keyword>
<dbReference type="Gene3D" id="3.40.50.740">
    <property type="match status" value="2"/>
</dbReference>
<dbReference type="PROSITE" id="PS00641">
    <property type="entry name" value="COMPLEX1_75K_1"/>
    <property type="match status" value="1"/>
</dbReference>
<dbReference type="SMART" id="SM00929">
    <property type="entry name" value="NADH-G_4Fe-4S_3"/>
    <property type="match status" value="1"/>
</dbReference>
<dbReference type="Gene3D" id="2.20.25.90">
    <property type="entry name" value="ADC-like domains"/>
    <property type="match status" value="1"/>
</dbReference>
<dbReference type="PANTHER" id="PTHR43105">
    <property type="entry name" value="RESPIRATORY NITRATE REDUCTASE"/>
    <property type="match status" value="1"/>
</dbReference>
<dbReference type="GO" id="GO:0042773">
    <property type="term" value="P:ATP synthesis coupled electron transport"/>
    <property type="evidence" value="ECO:0007669"/>
    <property type="project" value="InterPro"/>
</dbReference>
<evidence type="ECO:0000256" key="1">
    <source>
        <dbReference type="ARBA" id="ARBA00001966"/>
    </source>
</evidence>